<organism evidence="1 2">
    <name type="scientific">Fusarium decemcellulare</name>
    <dbReference type="NCBI Taxonomy" id="57161"/>
    <lineage>
        <taxon>Eukaryota</taxon>
        <taxon>Fungi</taxon>
        <taxon>Dikarya</taxon>
        <taxon>Ascomycota</taxon>
        <taxon>Pezizomycotina</taxon>
        <taxon>Sordariomycetes</taxon>
        <taxon>Hypocreomycetidae</taxon>
        <taxon>Hypocreales</taxon>
        <taxon>Nectriaceae</taxon>
        <taxon>Fusarium</taxon>
        <taxon>Fusarium decemcellulare species complex</taxon>
    </lineage>
</organism>
<gene>
    <name evidence="1" type="ORF">NM208_g14380</name>
</gene>
<protein>
    <submittedName>
        <fullName evidence="1">Uncharacterized protein</fullName>
    </submittedName>
</protein>
<comment type="caution">
    <text evidence="1">The sequence shown here is derived from an EMBL/GenBank/DDBJ whole genome shotgun (WGS) entry which is preliminary data.</text>
</comment>
<dbReference type="Proteomes" id="UP001148629">
    <property type="component" value="Unassembled WGS sequence"/>
</dbReference>
<proteinExistence type="predicted"/>
<evidence type="ECO:0000313" key="2">
    <source>
        <dbReference type="Proteomes" id="UP001148629"/>
    </source>
</evidence>
<evidence type="ECO:0000313" key="1">
    <source>
        <dbReference type="EMBL" id="KAJ3518791.1"/>
    </source>
</evidence>
<reference evidence="1" key="1">
    <citation type="submission" date="2022-08" db="EMBL/GenBank/DDBJ databases">
        <title>Genome Sequence of Fusarium decemcellulare.</title>
        <authorList>
            <person name="Buettner E."/>
        </authorList>
    </citation>
    <scope>NUCLEOTIDE SEQUENCE</scope>
    <source>
        <strain evidence="1">Babe19</strain>
    </source>
</reference>
<keyword evidence="2" id="KW-1185">Reference proteome</keyword>
<dbReference type="EMBL" id="JANRMS010003328">
    <property type="protein sequence ID" value="KAJ3518791.1"/>
    <property type="molecule type" value="Genomic_DNA"/>
</dbReference>
<accession>A0ACC1RG86</accession>
<sequence length="181" mass="20046">MAASGPYYGQLPPPQHQYQPQPQTVNPALLFSQSYNTLPHPNRPLNPVNVSKLVTSSESNNAPTSSPYVNDANQDLFMGSVGYSTRFARTQMGDGHTDWQASNTYKPEPLEPLFRELGSLKPLPPLDPAFDKPAVPKYGGDMGWFLGKPQSGPVEWTVRVMCNGQERLATQNGYIKRTMVH</sequence>
<name>A0ACC1RG86_9HYPO</name>